<dbReference type="Proteomes" id="UP000032522">
    <property type="component" value="Unassembled WGS sequence"/>
</dbReference>
<reference evidence="1 2" key="1">
    <citation type="submission" date="2015-01" db="EMBL/GenBank/DDBJ databases">
        <authorList>
            <person name="Filippidou S."/>
            <person name="Jeanneret N."/>
            <person name="Russel-Delif L."/>
            <person name="Junier T."/>
            <person name="Wunderlin T."/>
            <person name="Molina V."/>
            <person name="Johnson S.L."/>
            <person name="Davenport K.W."/>
            <person name="Chain P.S."/>
            <person name="Dorador C."/>
            <person name="Junier P."/>
        </authorList>
    </citation>
    <scope>NUCLEOTIDE SEQUENCE [LARGE SCALE GENOMIC DNA]</scope>
    <source>
        <strain evidence="1 2">Et7/4</strain>
    </source>
</reference>
<dbReference type="PATRIC" id="fig|1462.6.peg.2177"/>
<evidence type="ECO:0000313" key="2">
    <source>
        <dbReference type="Proteomes" id="UP000032522"/>
    </source>
</evidence>
<dbReference type="OrthoDB" id="2941246at2"/>
<gene>
    <name evidence="1" type="ORF">LG52_1940</name>
</gene>
<organism evidence="1 2">
    <name type="scientific">Geobacillus kaustophilus</name>
    <dbReference type="NCBI Taxonomy" id="1462"/>
    <lineage>
        <taxon>Bacteria</taxon>
        <taxon>Bacillati</taxon>
        <taxon>Bacillota</taxon>
        <taxon>Bacilli</taxon>
        <taxon>Bacillales</taxon>
        <taxon>Anoxybacillaceae</taxon>
        <taxon>Geobacillus</taxon>
        <taxon>Geobacillus thermoleovorans group</taxon>
    </lineage>
</organism>
<dbReference type="AlphaFoldDB" id="A0A0D8BUP0"/>
<name>A0A0D8BUP0_GEOKU</name>
<accession>A0A0D8BUP0</accession>
<dbReference type="EMBL" id="JYBP01000003">
    <property type="protein sequence ID" value="KJE27886.1"/>
    <property type="molecule type" value="Genomic_DNA"/>
</dbReference>
<sequence length="159" mass="18425">MKKKKFKAVKLDELSKTRVFELEEQIEEIIVDILNQYQQFFVQNGYILDIKLERINEVDALKGIEEHGMEKGQCFETNYYSFVCLAIKDSSGKLIGNEEDGYLIENIHIWNVNKPFFSSKKGYIINLPPLEIKKEIETVIKDFARVLNISISGSNTINN</sequence>
<evidence type="ECO:0000313" key="1">
    <source>
        <dbReference type="EMBL" id="KJE27886.1"/>
    </source>
</evidence>
<dbReference type="RefSeq" id="WP_015374290.1">
    <property type="nucleotide sequence ID" value="NZ_JYBP01000003.1"/>
</dbReference>
<comment type="caution">
    <text evidence="1">The sequence shown here is derived from an EMBL/GenBank/DDBJ whole genome shotgun (WGS) entry which is preliminary data.</text>
</comment>
<proteinExistence type="predicted"/>
<protein>
    <submittedName>
        <fullName evidence="1">Uncharacterized protein</fullName>
    </submittedName>
</protein>